<dbReference type="Proteomes" id="UP001155027">
    <property type="component" value="Unassembled WGS sequence"/>
</dbReference>
<dbReference type="EMBL" id="JANTYZ010000001">
    <property type="protein sequence ID" value="MCS3863587.1"/>
    <property type="molecule type" value="Genomic_DNA"/>
</dbReference>
<dbReference type="GO" id="GO:0046872">
    <property type="term" value="F:metal ion binding"/>
    <property type="evidence" value="ECO:0007669"/>
    <property type="project" value="UniProtKB-KW"/>
</dbReference>
<feature type="binding site" description="axial binding residue" evidence="2">
    <location>
        <position position="54"/>
    </location>
    <ligand>
        <name>heme c</name>
        <dbReference type="ChEBI" id="CHEBI:61717"/>
        <label>3</label>
    </ligand>
    <ligandPart>
        <name>Fe</name>
        <dbReference type="ChEBI" id="CHEBI:18248"/>
    </ligandPart>
</feature>
<keyword evidence="1 2" id="KW-0479">Metal-binding</keyword>
<proteinExistence type="predicted"/>
<evidence type="ECO:0000313" key="5">
    <source>
        <dbReference type="EMBL" id="MCS3676147.1"/>
    </source>
</evidence>
<feature type="binding site" description="axial binding residue" evidence="2">
    <location>
        <position position="86"/>
    </location>
    <ligand>
        <name>heme c</name>
        <dbReference type="ChEBI" id="CHEBI:61717"/>
        <label>2</label>
    </ligand>
    <ligandPart>
        <name>Fe</name>
        <dbReference type="ChEBI" id="CHEBI:18248"/>
    </ligandPart>
</feature>
<dbReference type="Proteomes" id="UP001155034">
    <property type="component" value="Unassembled WGS sequence"/>
</dbReference>
<dbReference type="EMBL" id="JANUBF010000002">
    <property type="protein sequence ID" value="MCS4035504.1"/>
    <property type="molecule type" value="Genomic_DNA"/>
</dbReference>
<gene>
    <name evidence="10" type="ORF">GGP45_000129</name>
    <name evidence="6" type="ORF">GGP61_000130</name>
    <name evidence="5" type="ORF">GGP71_000043</name>
    <name evidence="7" type="ORF">GGP82_000118</name>
    <name evidence="8" type="ORF">GGP83_001248</name>
    <name evidence="11" type="ORF">GGP99_002681</name>
    <name evidence="9" type="ORF">GGQ01_000548</name>
</gene>
<comment type="cofactor">
    <cofactor evidence="2">
        <name>heme c</name>
        <dbReference type="ChEBI" id="CHEBI:61717"/>
    </cofactor>
    <text evidence="2">Binds 4 heme c groups covalently per monomer.</text>
</comment>
<dbReference type="GO" id="GO:0020037">
    <property type="term" value="F:heme binding"/>
    <property type="evidence" value="ECO:0007669"/>
    <property type="project" value="InterPro"/>
</dbReference>
<dbReference type="InterPro" id="IPR036280">
    <property type="entry name" value="Multihaem_cyt_sf"/>
</dbReference>
<evidence type="ECO:0000256" key="3">
    <source>
        <dbReference type="SAM" id="Phobius"/>
    </source>
</evidence>
<dbReference type="GeneID" id="83729049"/>
<evidence type="ECO:0000313" key="8">
    <source>
        <dbReference type="EMBL" id="MCS3951306.1"/>
    </source>
</evidence>
<feature type="binding site" description="axial binding residue" evidence="2">
    <location>
        <position position="68"/>
    </location>
    <ligand>
        <name>heme c</name>
        <dbReference type="ChEBI" id="CHEBI:61717"/>
        <label>1</label>
    </ligand>
    <ligandPart>
        <name>Fe</name>
        <dbReference type="ChEBI" id="CHEBI:18248"/>
    </ligandPart>
</feature>
<keyword evidence="3" id="KW-1133">Transmembrane helix</keyword>
<feature type="binding site" description="axial binding residue" evidence="2">
    <location>
        <position position="119"/>
    </location>
    <ligand>
        <name>heme c</name>
        <dbReference type="ChEBI" id="CHEBI:61717"/>
        <label>1</label>
    </ligand>
    <ligandPart>
        <name>Fe</name>
        <dbReference type="ChEBI" id="CHEBI:18248"/>
    </ligandPart>
</feature>
<evidence type="ECO:0000313" key="9">
    <source>
        <dbReference type="EMBL" id="MCS4035504.1"/>
    </source>
</evidence>
<dbReference type="EMBL" id="JANUBB010000004">
    <property type="protein sequence ID" value="MCS3951306.1"/>
    <property type="molecule type" value="Genomic_DNA"/>
</dbReference>
<dbReference type="EMBL" id="JANUBL010000001">
    <property type="protein sequence ID" value="MCS4119811.1"/>
    <property type="molecule type" value="Genomic_DNA"/>
</dbReference>
<dbReference type="GO" id="GO:0009055">
    <property type="term" value="F:electron transfer activity"/>
    <property type="evidence" value="ECO:0007669"/>
    <property type="project" value="InterPro"/>
</dbReference>
<evidence type="ECO:0000313" key="6">
    <source>
        <dbReference type="EMBL" id="MCS3708543.1"/>
    </source>
</evidence>
<dbReference type="Proteomes" id="UP001155144">
    <property type="component" value="Unassembled WGS sequence"/>
</dbReference>
<dbReference type="EMBL" id="JANUAU010000001">
    <property type="protein sequence ID" value="MCS3676147.1"/>
    <property type="molecule type" value="Genomic_DNA"/>
</dbReference>
<evidence type="ECO:0000313" key="12">
    <source>
        <dbReference type="Proteomes" id="UP001155010"/>
    </source>
</evidence>
<dbReference type="Gene3D" id="3.90.10.10">
    <property type="entry name" value="Cytochrome C3"/>
    <property type="match status" value="2"/>
</dbReference>
<dbReference type="Proteomes" id="UP001155057">
    <property type="component" value="Unassembled WGS sequence"/>
</dbReference>
<accession>A0A840D799</accession>
<comment type="caution">
    <text evidence="8">The sequence shown here is derived from an EMBL/GenBank/DDBJ whole genome shotgun (WGS) entry which is preliminary data.</text>
</comment>
<feature type="binding site" description="axial binding residue" evidence="2">
    <location>
        <position position="69"/>
    </location>
    <ligand>
        <name>heme c</name>
        <dbReference type="ChEBI" id="CHEBI:61717"/>
        <label>2</label>
    </ligand>
    <ligandPart>
        <name>Fe</name>
        <dbReference type="ChEBI" id="CHEBI:18248"/>
    </ligandPart>
</feature>
<dbReference type="EMBL" id="JANTZM010000014">
    <property type="protein sequence ID" value="MCS4158702.1"/>
    <property type="molecule type" value="Genomic_DNA"/>
</dbReference>
<dbReference type="PANTHER" id="PTHR39425:SF1">
    <property type="entry name" value="CYTOCHROME C7-LIKE DOMAIN-CONTAINING PROTEIN"/>
    <property type="match status" value="1"/>
</dbReference>
<feature type="domain" description="Cytochrome c7-like" evidence="4">
    <location>
        <begin position="52"/>
        <end position="96"/>
    </location>
</feature>
<feature type="binding site" description="axial binding residue" evidence="2">
    <location>
        <position position="57"/>
    </location>
    <ligand>
        <name>heme c</name>
        <dbReference type="ChEBI" id="CHEBI:61717"/>
        <label>1</label>
    </ligand>
    <ligandPart>
        <name>Fe</name>
        <dbReference type="ChEBI" id="CHEBI:18248"/>
    </ligandPart>
</feature>
<keyword evidence="2" id="KW-0349">Heme</keyword>
<name>A0A840D799_9BACT</name>
<keyword evidence="3" id="KW-0812">Transmembrane</keyword>
<feature type="transmembrane region" description="Helical" evidence="3">
    <location>
        <begin position="12"/>
        <end position="35"/>
    </location>
</feature>
<dbReference type="InterPro" id="IPR029467">
    <property type="entry name" value="Cyt_c7-like"/>
</dbReference>
<evidence type="ECO:0000313" key="11">
    <source>
        <dbReference type="EMBL" id="MCS4158702.1"/>
    </source>
</evidence>
<reference evidence="8" key="1">
    <citation type="submission" date="2022-08" db="EMBL/GenBank/DDBJ databases">
        <title>Genomic Encyclopedia of Type Strains, Phase V (KMG-V): Genome sequencing to study the core and pangenomes of soil and plant-associated prokaryotes.</title>
        <authorList>
            <person name="Whitman W."/>
        </authorList>
    </citation>
    <scope>NUCLEOTIDE SEQUENCE</scope>
    <source>
        <strain evidence="5">0</strain>
        <strain evidence="7">SP2016B</strain>
        <strain evidence="8">SP2017</strain>
        <strain evidence="11">SP3002</strain>
        <strain evidence="9">SP3012</strain>
        <strain evidence="10">SP3026</strain>
        <strain evidence="6">SP3049</strain>
    </source>
</reference>
<dbReference type="AlphaFoldDB" id="A0A840D799"/>
<sequence>MPQFFPKKANALPVLSLGASVLGGVLLVFLVWYYFSPEFKVVGYQPEQPVPYSHETHVEKLGMDCQYCHTNVANSKHANVPSTQTCMTCHSQVKTNSPKLLPVRESWANNEPIEWTKVHHLPDYAHFSHASHVNKGVGCETCHGRIDQMGADGVYQAEPLSMGWCLDCHRQPEKYLRPNDQITTMGYTQPANFVERNLERIEEEGIQPPSNCSACHY</sequence>
<dbReference type="Pfam" id="PF14522">
    <property type="entry name" value="Cytochrome_C7"/>
    <property type="match status" value="2"/>
</dbReference>
<dbReference type="Proteomes" id="UP001155040">
    <property type="component" value="Unassembled WGS sequence"/>
</dbReference>
<feature type="binding site" description="axial binding residue" evidence="2">
    <location>
        <position position="65"/>
    </location>
    <ligand>
        <name>heme c</name>
        <dbReference type="ChEBI" id="CHEBI:61717"/>
        <label>1</label>
    </ligand>
    <ligandPart>
        <name>Fe</name>
        <dbReference type="ChEBI" id="CHEBI:18248"/>
    </ligandPart>
</feature>
<feature type="binding site" description="axial binding residue" evidence="2">
    <location>
        <position position="139"/>
    </location>
    <ligand>
        <name>heme c</name>
        <dbReference type="ChEBI" id="CHEBI:61717"/>
        <label>1</label>
    </ligand>
    <ligandPart>
        <name>Fe</name>
        <dbReference type="ChEBI" id="CHEBI:18248"/>
    </ligandPart>
</feature>
<feature type="binding site" description="axial binding residue" evidence="2">
    <location>
        <position position="142"/>
    </location>
    <ligand>
        <name>heme c</name>
        <dbReference type="ChEBI" id="CHEBI:61717"/>
        <label>1</label>
    </ligand>
    <ligandPart>
        <name>Fe</name>
        <dbReference type="ChEBI" id="CHEBI:18248"/>
    </ligandPart>
</feature>
<keyword evidence="3" id="KW-0472">Membrane</keyword>
<feature type="binding site" description="axial binding residue" evidence="2">
    <location>
        <position position="143"/>
    </location>
    <ligand>
        <name>heme c</name>
        <dbReference type="ChEBI" id="CHEBI:61717"/>
        <label>1</label>
    </ligand>
    <ligandPart>
        <name>Fe</name>
        <dbReference type="ChEBI" id="CHEBI:18248"/>
    </ligandPart>
</feature>
<evidence type="ECO:0000313" key="7">
    <source>
        <dbReference type="EMBL" id="MCS3863587.1"/>
    </source>
</evidence>
<evidence type="ECO:0000256" key="2">
    <source>
        <dbReference type="PIRSR" id="PIRSR602322-1"/>
    </source>
</evidence>
<dbReference type="Proteomes" id="UP001155110">
    <property type="component" value="Unassembled WGS sequence"/>
</dbReference>
<dbReference type="OMA" id="SWCLDCH"/>
<organism evidence="8 12">
    <name type="scientific">Salinibacter ruber</name>
    <dbReference type="NCBI Taxonomy" id="146919"/>
    <lineage>
        <taxon>Bacteria</taxon>
        <taxon>Pseudomonadati</taxon>
        <taxon>Rhodothermota</taxon>
        <taxon>Rhodothermia</taxon>
        <taxon>Rhodothermales</taxon>
        <taxon>Salinibacteraceae</taxon>
        <taxon>Salinibacter</taxon>
    </lineage>
</organism>
<dbReference type="RefSeq" id="WP_011404835.1">
    <property type="nucleotide sequence ID" value="NZ_CALTRV010000020.1"/>
</dbReference>
<dbReference type="PRINTS" id="PR00609">
    <property type="entry name" value="CYTOCHROMEC3"/>
</dbReference>
<dbReference type="SUPFAM" id="SSF48695">
    <property type="entry name" value="Multiheme cytochromes"/>
    <property type="match status" value="1"/>
</dbReference>
<dbReference type="InterPro" id="IPR002322">
    <property type="entry name" value="Cyt_c_III"/>
</dbReference>
<evidence type="ECO:0000256" key="1">
    <source>
        <dbReference type="ARBA" id="ARBA00022723"/>
    </source>
</evidence>
<dbReference type="PANTHER" id="PTHR39425">
    <property type="entry name" value="LIPOPROTEIN CYTOCHROME C"/>
    <property type="match status" value="1"/>
</dbReference>
<evidence type="ECO:0000313" key="10">
    <source>
        <dbReference type="EMBL" id="MCS4119811.1"/>
    </source>
</evidence>
<dbReference type="CDD" id="cd08168">
    <property type="entry name" value="Cytochrom_C3"/>
    <property type="match status" value="1"/>
</dbReference>
<keyword evidence="2" id="KW-0408">Iron</keyword>
<dbReference type="EMBL" id="JANUAE010000001">
    <property type="protein sequence ID" value="MCS3708543.1"/>
    <property type="molecule type" value="Genomic_DNA"/>
</dbReference>
<protein>
    <recommendedName>
        <fullName evidence="4">Cytochrome c7-like domain-containing protein</fullName>
    </recommendedName>
</protein>
<feature type="domain" description="Cytochrome c7-like" evidence="4">
    <location>
        <begin position="126"/>
        <end position="216"/>
    </location>
</feature>
<evidence type="ECO:0000259" key="4">
    <source>
        <dbReference type="Pfam" id="PF14522"/>
    </source>
</evidence>
<dbReference type="Proteomes" id="UP001155010">
    <property type="component" value="Unassembled WGS sequence"/>
</dbReference>